<accession>A0AAI9U7Y9</accession>
<keyword evidence="3" id="KW-1185">Reference proteome</keyword>
<dbReference type="EMBL" id="MPDP01000300">
    <property type="protein sequence ID" value="KAK1451131.1"/>
    <property type="molecule type" value="Genomic_DNA"/>
</dbReference>
<feature type="compositionally biased region" description="Polar residues" evidence="1">
    <location>
        <begin position="365"/>
        <end position="375"/>
    </location>
</feature>
<evidence type="ECO:0000256" key="1">
    <source>
        <dbReference type="SAM" id="MobiDB-lite"/>
    </source>
</evidence>
<dbReference type="AlphaFoldDB" id="A0AAI9U7Y9"/>
<protein>
    <submittedName>
        <fullName evidence="2">Uncharacterized protein</fullName>
    </submittedName>
</protein>
<sequence length="1025" mass="114912">MVARARLSSLLIPNTGNLKKKKKKKSKPLADVSGWEERGPRMAEQGDTGADGVFYGEDDGPAEDRKQGRARVFDVNAAKQQHCAQHAPARNQKSLLRMMVRCEPARTGLGWETWETWEEGGGGRKANKMGTWEDYATRAGRRECGSTNLDYGPSLRLCLTPCSTDNHLRPGQAYKAPSSPDAIAREGIRGFEGFGIDSFGPGTSAIPLNARVVRWILDAMRLRNTREVARSPSTHFFARRAQKRDPGEQDSAMDIFGFRLSVCSEVERIEEQDNQEIGNQENRKREEIWSDMETTGTETLRAKVLWEVYQVREYLREYGEISNTAYFCDLLFPHPSLVPSHLGCAAARIPERSAQRLGNAKARPQATQRSKSPTAGRSGCGGLYFVTFLKPARPVPNQSTTGNTPRPFPREQEPERRNGVGYAGGGGWGGSAALAVARAGLGGRDLDDDDDDDDDVDDSVSPATLSVSAVLSLPPTSAALSDCGNFMENTMSRPAILGLWGTLFDLPVFSKLFQVVLDSRSLFLPTSFSFTFLSLYRLFLGFLQGITHAYNKKREETMNAVKRYFQIHTCLSRSLSPGQKSSLIRLSGLREVDRRLPLACQDEPASGLCGLRVLVFCALLVDGIDGMRCCVHRHLLILTQPSHFPTRGLVLSRKKKNKKKKKIAYEKSRIEPTDWRRRDGKWLRRYSIPPPYSVHNSELLPTHYCRYLSSSRKKKTGNGVVDKTLRDRLAEDRPGHCTQMGELATRNSLANQSTRTTQAPAVGVGISRDNVSVLFDARYPVVPCSGTPVCVYWTILNCSVCVFSFFRIDKPRFPGVWFFDGLPQYDAPFPHQILPLGHTPWLLRVGWGYLGRIKAPPDRLVPERGGLQGGMNRNGRTYAVWFRFFLLTGFFNCLYSEDILCSEALLLLTCLLKLRASRSKVATCTYMEADGASLIMEFLIHLPHLRKKKKMLSVTRSQVMRERERERESIVVWAPKLTCQMPARRPPSPPPLFFTKVMSASFRWRFDMISLPRGLPRTATQSCTP</sequence>
<feature type="compositionally biased region" description="Basic and acidic residues" evidence="1">
    <location>
        <begin position="408"/>
        <end position="418"/>
    </location>
</feature>
<organism evidence="2 3">
    <name type="scientific">Colletotrichum cuscutae</name>
    <dbReference type="NCBI Taxonomy" id="1209917"/>
    <lineage>
        <taxon>Eukaryota</taxon>
        <taxon>Fungi</taxon>
        <taxon>Dikarya</taxon>
        <taxon>Ascomycota</taxon>
        <taxon>Pezizomycotina</taxon>
        <taxon>Sordariomycetes</taxon>
        <taxon>Hypocreomycetidae</taxon>
        <taxon>Glomerellales</taxon>
        <taxon>Glomerellaceae</taxon>
        <taxon>Colletotrichum</taxon>
        <taxon>Colletotrichum acutatum species complex</taxon>
    </lineage>
</organism>
<evidence type="ECO:0000313" key="2">
    <source>
        <dbReference type="EMBL" id="KAK1451131.1"/>
    </source>
</evidence>
<reference evidence="2" key="1">
    <citation type="submission" date="2016-11" db="EMBL/GenBank/DDBJ databases">
        <title>The genome sequence of Colletotrichum cuscutae.</title>
        <authorList>
            <person name="Baroncelli R."/>
        </authorList>
    </citation>
    <scope>NUCLEOTIDE SEQUENCE</scope>
    <source>
        <strain evidence="2">IMI 304802</strain>
    </source>
</reference>
<feature type="region of interest" description="Disordered" evidence="1">
    <location>
        <begin position="393"/>
        <end position="424"/>
    </location>
</feature>
<feature type="region of interest" description="Disordered" evidence="1">
    <location>
        <begin position="1"/>
        <end position="65"/>
    </location>
</feature>
<proteinExistence type="predicted"/>
<evidence type="ECO:0000313" key="3">
    <source>
        <dbReference type="Proteomes" id="UP001239213"/>
    </source>
</evidence>
<comment type="caution">
    <text evidence="2">The sequence shown here is derived from an EMBL/GenBank/DDBJ whole genome shotgun (WGS) entry which is preliminary data.</text>
</comment>
<gene>
    <name evidence="2" type="ORF">CCUS01_11116</name>
</gene>
<name>A0AAI9U7Y9_9PEZI</name>
<dbReference type="Proteomes" id="UP001239213">
    <property type="component" value="Unassembled WGS sequence"/>
</dbReference>
<feature type="region of interest" description="Disordered" evidence="1">
    <location>
        <begin position="355"/>
        <end position="378"/>
    </location>
</feature>
<feature type="compositionally biased region" description="Basic residues" evidence="1">
    <location>
        <begin position="18"/>
        <end position="27"/>
    </location>
</feature>